<dbReference type="PANTHER" id="PTHR21666:SF268">
    <property type="entry name" value="PEPTIDASE M23 DOMAIN-CONTAINING PROTEIN"/>
    <property type="match status" value="1"/>
</dbReference>
<reference evidence="3 4" key="1">
    <citation type="submission" date="2019-10" db="EMBL/GenBank/DDBJ databases">
        <title>Draft Genome Sequence of Cytophagaceae sp. SJW1-29.</title>
        <authorList>
            <person name="Choi A."/>
        </authorList>
    </citation>
    <scope>NUCLEOTIDE SEQUENCE [LARGE SCALE GENOMIC DNA]</scope>
    <source>
        <strain evidence="3 4">SJW1-29</strain>
    </source>
</reference>
<dbReference type="PANTHER" id="PTHR21666">
    <property type="entry name" value="PEPTIDASE-RELATED"/>
    <property type="match status" value="1"/>
</dbReference>
<dbReference type="EMBL" id="WHLY01000002">
    <property type="protein sequence ID" value="MPR34473.1"/>
    <property type="molecule type" value="Genomic_DNA"/>
</dbReference>
<sequence>MNLRFLKYILPFFCAFILSSCEIFGPGQGIFTSPSPHEQYANSLKTANLDKTALGSLWLAASERSLRDSLLITLPYRESGYFPAQSPFALGYRVQAERGDVLLIGVTVQGRDLPDVADTKVFVDVFELDDRQKLSRVLSAKADTTGLRWEVKRSRMHLIRIQPELLRSGRYTLSITRDPLLAFPVQGRNSKQISSFWGANRDAGRRSHEGVDIFAPRGTPALAAIDGYVSRVGTNNLGGNVIFLSDQSHGINLYYAHLDSFNVAQGKRVQLGDTLGFVGNTGNARTTGTHLHFGIYESGTGAINPFPFIRLGLGEPNQKLPGAETLGDTVRLTTNSSLRVAPNSKATTLATLDKNQIVRVLGGSAGWLRVRTPTETEGYLLASAVREVGTSLRQAKVVAQTPVYDEAYSDAAVYEVLAESATLPVLGTHGNFELVELNKTGVKGWISKE</sequence>
<dbReference type="GO" id="GO:0004222">
    <property type="term" value="F:metalloendopeptidase activity"/>
    <property type="evidence" value="ECO:0007669"/>
    <property type="project" value="TreeGrafter"/>
</dbReference>
<evidence type="ECO:0000313" key="4">
    <source>
        <dbReference type="Proteomes" id="UP000479293"/>
    </source>
</evidence>
<feature type="domain" description="SH3b" evidence="2">
    <location>
        <begin position="337"/>
        <end position="383"/>
    </location>
</feature>
<dbReference type="Gene3D" id="2.70.70.10">
    <property type="entry name" value="Glucose Permease (Domain IIA)"/>
    <property type="match status" value="1"/>
</dbReference>
<organism evidence="3 4">
    <name type="scientific">Salmonirosea aquatica</name>
    <dbReference type="NCBI Taxonomy" id="2654236"/>
    <lineage>
        <taxon>Bacteria</taxon>
        <taxon>Pseudomonadati</taxon>
        <taxon>Bacteroidota</taxon>
        <taxon>Cytophagia</taxon>
        <taxon>Cytophagales</taxon>
        <taxon>Spirosomataceae</taxon>
        <taxon>Salmonirosea</taxon>
    </lineage>
</organism>
<dbReference type="RefSeq" id="WP_152760724.1">
    <property type="nucleotide sequence ID" value="NZ_WHLY01000002.1"/>
</dbReference>
<protein>
    <submittedName>
        <fullName evidence="3">Peptidoglycan DD-metalloendopeptidase family protein</fullName>
    </submittedName>
</protein>
<dbReference type="CDD" id="cd12797">
    <property type="entry name" value="M23_peptidase"/>
    <property type="match status" value="1"/>
</dbReference>
<dbReference type="InterPro" id="IPR050570">
    <property type="entry name" value="Cell_wall_metabolism_enzyme"/>
</dbReference>
<dbReference type="Pfam" id="PF08239">
    <property type="entry name" value="SH3_3"/>
    <property type="match status" value="1"/>
</dbReference>
<name>A0A7C9FYJ1_9BACT</name>
<dbReference type="Gene3D" id="2.30.30.40">
    <property type="entry name" value="SH3 Domains"/>
    <property type="match status" value="1"/>
</dbReference>
<evidence type="ECO:0000313" key="3">
    <source>
        <dbReference type="EMBL" id="MPR34473.1"/>
    </source>
</evidence>
<accession>A0A7C9FYJ1</accession>
<gene>
    <name evidence="3" type="ORF">GBK04_14195</name>
</gene>
<dbReference type="InterPro" id="IPR016047">
    <property type="entry name" value="M23ase_b-sheet_dom"/>
</dbReference>
<feature type="domain" description="M23ase beta-sheet core" evidence="1">
    <location>
        <begin position="207"/>
        <end position="304"/>
    </location>
</feature>
<evidence type="ECO:0000259" key="2">
    <source>
        <dbReference type="Pfam" id="PF08239"/>
    </source>
</evidence>
<dbReference type="AlphaFoldDB" id="A0A7C9FYJ1"/>
<dbReference type="SUPFAM" id="SSF51261">
    <property type="entry name" value="Duplicated hybrid motif"/>
    <property type="match status" value="1"/>
</dbReference>
<evidence type="ECO:0000259" key="1">
    <source>
        <dbReference type="Pfam" id="PF01551"/>
    </source>
</evidence>
<dbReference type="InterPro" id="IPR011055">
    <property type="entry name" value="Dup_hybrid_motif"/>
</dbReference>
<dbReference type="InterPro" id="IPR003646">
    <property type="entry name" value="SH3-like_bac-type"/>
</dbReference>
<dbReference type="PROSITE" id="PS51257">
    <property type="entry name" value="PROKAR_LIPOPROTEIN"/>
    <property type="match status" value="1"/>
</dbReference>
<comment type="caution">
    <text evidence="3">The sequence shown here is derived from an EMBL/GenBank/DDBJ whole genome shotgun (WGS) entry which is preliminary data.</text>
</comment>
<dbReference type="Proteomes" id="UP000479293">
    <property type="component" value="Unassembled WGS sequence"/>
</dbReference>
<proteinExistence type="predicted"/>
<keyword evidence="4" id="KW-1185">Reference proteome</keyword>
<dbReference type="Pfam" id="PF01551">
    <property type="entry name" value="Peptidase_M23"/>
    <property type="match status" value="1"/>
</dbReference>